<dbReference type="EMBL" id="JUIW01000008">
    <property type="protein sequence ID" value="RYJ42049.1"/>
    <property type="molecule type" value="Genomic_DNA"/>
</dbReference>
<evidence type="ECO:0000256" key="1">
    <source>
        <dbReference type="SAM" id="SignalP"/>
    </source>
</evidence>
<name>A0A444W847_9FLAO</name>
<dbReference type="InterPro" id="IPR031325">
    <property type="entry name" value="RHS_repeat"/>
</dbReference>
<protein>
    <submittedName>
        <fullName evidence="2">YD repeat protein</fullName>
    </submittedName>
</protein>
<dbReference type="AlphaFoldDB" id="A0A444W847"/>
<accession>A0A444W847</accession>
<dbReference type="Gene3D" id="2.180.10.10">
    <property type="entry name" value="RHS repeat-associated core"/>
    <property type="match status" value="1"/>
</dbReference>
<dbReference type="Proteomes" id="UP000289775">
    <property type="component" value="Unassembled WGS sequence"/>
</dbReference>
<dbReference type="Pfam" id="PF05593">
    <property type="entry name" value="RHS_repeat"/>
    <property type="match status" value="1"/>
</dbReference>
<dbReference type="OrthoDB" id="9814627at2"/>
<evidence type="ECO:0000313" key="3">
    <source>
        <dbReference type="Proteomes" id="UP000289775"/>
    </source>
</evidence>
<dbReference type="RefSeq" id="WP_129751556.1">
    <property type="nucleotide sequence ID" value="NZ_JUIW01000008.1"/>
</dbReference>
<sequence length="1128" mass="127051">MRTKFLFLLSLLSLYGLAQEAGFETPNYAPKSPEAAAFLQYGEYPVNLSTGLPSISIPLYTIQIPGYSLPITLDYHASGIKVSQEATWVGLGWNLNAGAQIILSPRGDIDENNNRIDEMPNEENLATYYQNHPYAFNSGPLLNLELEKSRAKDIYNFSSPTANGSFYVSDYGEREIVVVPPNAFKVEMNSEQFYSFIITDPSGNIYKFGNDNSSVNGNVEKSVKQFTHYDYYNSAWYVSQIITPTNQTINFSYQSDGDLVEYNITQSREVWYNTENCGCPEGTESPPMQTKGVGGMITRSGNTITRSKKIKEISFENGRSKIVFVKSLGRQDLVNGATNSLLDRIEIWRDNDNDNEFEGPAGEMVKGYDFVYDYFNSSSSNYQDKRLKLLQVQDLLGDEAHDFVYSEIELPEKTSFSKDYYGYYNGYTNYDLIPKHHITTPYVMDVGTANRSVREDKVEAGVLKEIHYPTKGWTKFNYESNRYYNGMGTVGQSHIFSGAISGVGPGGLNVIGDVDAIVAPEEAVYVSQCSENETCVKYYTIPFTVTVPVTASLTVDIFDNYVGSQPYQHRYGRVRVDGYGGYDSSDPFLWVLNKQEQVSVSLQPGNHQLIIEAWGNDIEAHATLTFTEYIQGPDNVKGGGLRVASIENYDFDGSLVTKKKYEYTDPVDPAKSSGKQINDFGLSYVSPDVVNISEVQACDTGSLAGTFPSVNSRRSHTISSNSTFGTEGNTVAYEYVREMQVDSLDNPLGYTLYKYNVENDWYYNAQVFIGSNSKRGELLEKKVFKTVNNIDYILQKETNTYFDDVSKVSYIEGFDLIRFTNTGIHEVSTDPLEAPQEVALLQGEGCNMPNNVGETVEFAFYNQPIPWHYLKNTATTEYFYDNSNNLTGTLVTNTEFNYDNPVHMQLSSQKTTNSKGETLAQHFYYPGDAEVASEPEIANLTLKHIINKPLLMRSFRGNLQLNEQKTIYHNWGNGIIMPQEIQLAKGNNDLETRVRFLQYDSKGNPVELQQENGIKICYIWGYEQVLPVAKIENASLSEINPQLIIDIQTESNSGDQQELINKLSNLRSLLPDAMVTTFTYQPLKGVSTITDPRGYTTSYSYDAQGRLRFVKDADDYIISETFYHFKTN</sequence>
<evidence type="ECO:0000313" key="2">
    <source>
        <dbReference type="EMBL" id="RYJ42049.1"/>
    </source>
</evidence>
<proteinExistence type="predicted"/>
<feature type="signal peptide" evidence="1">
    <location>
        <begin position="1"/>
        <end position="18"/>
    </location>
</feature>
<gene>
    <name evidence="2" type="ORF">NU09_2453</name>
</gene>
<feature type="chain" id="PRO_5019249279" evidence="1">
    <location>
        <begin position="19"/>
        <end position="1128"/>
    </location>
</feature>
<keyword evidence="3" id="KW-1185">Reference proteome</keyword>
<comment type="caution">
    <text evidence="2">The sequence shown here is derived from an EMBL/GenBank/DDBJ whole genome shotgun (WGS) entry which is preliminary data.</text>
</comment>
<keyword evidence="1" id="KW-0732">Signal</keyword>
<organism evidence="2 3">
    <name type="scientific">Flavobacterium beibuense</name>
    <dbReference type="NCBI Taxonomy" id="657326"/>
    <lineage>
        <taxon>Bacteria</taxon>
        <taxon>Pseudomonadati</taxon>
        <taxon>Bacteroidota</taxon>
        <taxon>Flavobacteriia</taxon>
        <taxon>Flavobacteriales</taxon>
        <taxon>Flavobacteriaceae</taxon>
        <taxon>Flavobacterium</taxon>
    </lineage>
</organism>
<reference evidence="2 3" key="1">
    <citation type="submission" date="2014-12" db="EMBL/GenBank/DDBJ databases">
        <title>Genome sequence of Flavobacterium beibuense RSKm HC5.</title>
        <authorList>
            <person name="Kim J.F."/>
            <person name="Song J.Y."/>
            <person name="Kwak M.-J."/>
            <person name="Lee S.-W."/>
        </authorList>
    </citation>
    <scope>NUCLEOTIDE SEQUENCE [LARGE SCALE GENOMIC DNA]</scope>
    <source>
        <strain evidence="2 3">RSKm HC5</strain>
    </source>
</reference>